<reference evidence="2" key="1">
    <citation type="journal article" date="2020" name="Nat. Commun.">
        <title>Large-scale genome sequencing of mycorrhizal fungi provides insights into the early evolution of symbiotic traits.</title>
        <authorList>
            <person name="Miyauchi S."/>
            <person name="Kiss E."/>
            <person name="Kuo A."/>
            <person name="Drula E."/>
            <person name="Kohler A."/>
            <person name="Sanchez-Garcia M."/>
            <person name="Morin E."/>
            <person name="Andreopoulos B."/>
            <person name="Barry K.W."/>
            <person name="Bonito G."/>
            <person name="Buee M."/>
            <person name="Carver A."/>
            <person name="Chen C."/>
            <person name="Cichocki N."/>
            <person name="Clum A."/>
            <person name="Culley D."/>
            <person name="Crous P.W."/>
            <person name="Fauchery L."/>
            <person name="Girlanda M."/>
            <person name="Hayes R.D."/>
            <person name="Keri Z."/>
            <person name="LaButti K."/>
            <person name="Lipzen A."/>
            <person name="Lombard V."/>
            <person name="Magnuson J."/>
            <person name="Maillard F."/>
            <person name="Murat C."/>
            <person name="Nolan M."/>
            <person name="Ohm R.A."/>
            <person name="Pangilinan J."/>
            <person name="Pereira M.F."/>
            <person name="Perotto S."/>
            <person name="Peter M."/>
            <person name="Pfister S."/>
            <person name="Riley R."/>
            <person name="Sitrit Y."/>
            <person name="Stielow J.B."/>
            <person name="Szollosi G."/>
            <person name="Zifcakova L."/>
            <person name="Stursova M."/>
            <person name="Spatafora J.W."/>
            <person name="Tedersoo L."/>
            <person name="Vaario L.M."/>
            <person name="Yamada A."/>
            <person name="Yan M."/>
            <person name="Wang P."/>
            <person name="Xu J."/>
            <person name="Bruns T."/>
            <person name="Baldrian P."/>
            <person name="Vilgalys R."/>
            <person name="Dunand C."/>
            <person name="Henrissat B."/>
            <person name="Grigoriev I.V."/>
            <person name="Hibbett D."/>
            <person name="Nagy L.G."/>
            <person name="Martin F.M."/>
        </authorList>
    </citation>
    <scope>NUCLEOTIDE SEQUENCE</scope>
    <source>
        <strain evidence="2">UP504</strain>
    </source>
</reference>
<feature type="region of interest" description="Disordered" evidence="1">
    <location>
        <begin position="89"/>
        <end position="128"/>
    </location>
</feature>
<protein>
    <submittedName>
        <fullName evidence="2">Uncharacterized protein</fullName>
    </submittedName>
</protein>
<comment type="caution">
    <text evidence="2">The sequence shown here is derived from an EMBL/GenBank/DDBJ whole genome shotgun (WGS) entry which is preliminary data.</text>
</comment>
<gene>
    <name evidence="2" type="ORF">BS47DRAFT_1082175</name>
</gene>
<sequence length="197" mass="21812">MSIPAYAPSRLISFCTCHPHISSDTHIRTTRLACSSLQLFNLPLLTYSASTPQRRHNLNCDRFQHCNLFLCYLPLQSVISHTSFPINNCPAPADHARRSTLGTSRSDLPPQHNDQAAHNKRPEDHLPIPKAVPPITHSNLRRSPPLPHANDAIDMAGRLGDARSGPSETQNRIPHPMEAQELGNGMHTQHCSIALPL</sequence>
<accession>A0A9P6B913</accession>
<feature type="compositionally biased region" description="Polar residues" evidence="1">
    <location>
        <begin position="100"/>
        <end position="114"/>
    </location>
</feature>
<name>A0A9P6B913_9AGAM</name>
<proteinExistence type="predicted"/>
<evidence type="ECO:0000313" key="2">
    <source>
        <dbReference type="EMBL" id="KAF9519707.1"/>
    </source>
</evidence>
<dbReference type="EMBL" id="MU128916">
    <property type="protein sequence ID" value="KAF9519707.1"/>
    <property type="molecule type" value="Genomic_DNA"/>
</dbReference>
<evidence type="ECO:0000256" key="1">
    <source>
        <dbReference type="SAM" id="MobiDB-lite"/>
    </source>
</evidence>
<evidence type="ECO:0000313" key="3">
    <source>
        <dbReference type="Proteomes" id="UP000886523"/>
    </source>
</evidence>
<dbReference type="AlphaFoldDB" id="A0A9P6B913"/>
<dbReference type="Proteomes" id="UP000886523">
    <property type="component" value="Unassembled WGS sequence"/>
</dbReference>
<organism evidence="2 3">
    <name type="scientific">Hydnum rufescens UP504</name>
    <dbReference type="NCBI Taxonomy" id="1448309"/>
    <lineage>
        <taxon>Eukaryota</taxon>
        <taxon>Fungi</taxon>
        <taxon>Dikarya</taxon>
        <taxon>Basidiomycota</taxon>
        <taxon>Agaricomycotina</taxon>
        <taxon>Agaricomycetes</taxon>
        <taxon>Cantharellales</taxon>
        <taxon>Hydnaceae</taxon>
        <taxon>Hydnum</taxon>
    </lineage>
</organism>
<feature type="compositionally biased region" description="Basic and acidic residues" evidence="1">
    <location>
        <begin position="115"/>
        <end position="127"/>
    </location>
</feature>
<keyword evidence="3" id="KW-1185">Reference proteome</keyword>